<organism evidence="4 5">
    <name type="scientific">Companilactobacillus bobalius DSM 19674</name>
    <dbReference type="NCBI Taxonomy" id="1423788"/>
    <lineage>
        <taxon>Bacteria</taxon>
        <taxon>Bacillati</taxon>
        <taxon>Bacillota</taxon>
        <taxon>Bacilli</taxon>
        <taxon>Lactobacillales</taxon>
        <taxon>Lactobacillaceae</taxon>
        <taxon>Companilactobacillus</taxon>
        <taxon>Companilactobacillus bobalius</taxon>
    </lineage>
</organism>
<dbReference type="Gene3D" id="1.10.10.10">
    <property type="entry name" value="Winged helix-like DNA-binding domain superfamily/Winged helix DNA-binding domain"/>
    <property type="match status" value="1"/>
</dbReference>
<evidence type="ECO:0008006" key="6">
    <source>
        <dbReference type="Google" id="ProtNLM"/>
    </source>
</evidence>
<dbReference type="InterPro" id="IPR000600">
    <property type="entry name" value="ROK"/>
</dbReference>
<dbReference type="PANTHER" id="PTHR18964">
    <property type="entry name" value="ROK (REPRESSOR, ORF, KINASE) FAMILY"/>
    <property type="match status" value="1"/>
</dbReference>
<dbReference type="SUPFAM" id="SSF46785">
    <property type="entry name" value="Winged helix' DNA-binding domain"/>
    <property type="match status" value="1"/>
</dbReference>
<gene>
    <name evidence="4" type="ORF">FC78_GL002077</name>
</gene>
<dbReference type="CDD" id="cd23763">
    <property type="entry name" value="ASKHA_ATPase_ROK"/>
    <property type="match status" value="1"/>
</dbReference>
<evidence type="ECO:0000313" key="4">
    <source>
        <dbReference type="EMBL" id="KRK83267.1"/>
    </source>
</evidence>
<dbReference type="InterPro" id="IPR043129">
    <property type="entry name" value="ATPase_NBD"/>
</dbReference>
<name>A0A0R1KNV5_9LACO</name>
<keyword evidence="3" id="KW-0859">Xylose metabolism</keyword>
<dbReference type="GO" id="GO:0042732">
    <property type="term" value="P:D-xylose metabolic process"/>
    <property type="evidence" value="ECO:0007669"/>
    <property type="project" value="UniProtKB-KW"/>
</dbReference>
<keyword evidence="5" id="KW-1185">Reference proteome</keyword>
<comment type="caution">
    <text evidence="4">The sequence shown here is derived from an EMBL/GenBank/DDBJ whole genome shotgun (WGS) entry which is preliminary data.</text>
</comment>
<dbReference type="PANTHER" id="PTHR18964:SF149">
    <property type="entry name" value="BIFUNCTIONAL UDP-N-ACETYLGLUCOSAMINE 2-EPIMERASE_N-ACETYLMANNOSAMINE KINASE"/>
    <property type="match status" value="1"/>
</dbReference>
<dbReference type="Gene3D" id="3.30.420.40">
    <property type="match status" value="2"/>
</dbReference>
<dbReference type="STRING" id="1423788.FC78_GL002077"/>
<keyword evidence="3" id="KW-0119">Carbohydrate metabolism</keyword>
<dbReference type="OrthoDB" id="6501901at2"/>
<evidence type="ECO:0000256" key="2">
    <source>
        <dbReference type="ARBA" id="ARBA00006479"/>
    </source>
</evidence>
<dbReference type="RefSeq" id="WP_056952710.1">
    <property type="nucleotide sequence ID" value="NZ_AZDY01000037.1"/>
</dbReference>
<dbReference type="EMBL" id="AZDY01000037">
    <property type="protein sequence ID" value="KRK83267.1"/>
    <property type="molecule type" value="Genomic_DNA"/>
</dbReference>
<dbReference type="SUPFAM" id="SSF53067">
    <property type="entry name" value="Actin-like ATPase domain"/>
    <property type="match status" value="1"/>
</dbReference>
<comment type="function">
    <text evidence="1">Transcriptional repressor of xylose-utilizing enzymes.</text>
</comment>
<dbReference type="InterPro" id="IPR036388">
    <property type="entry name" value="WH-like_DNA-bd_sf"/>
</dbReference>
<evidence type="ECO:0000313" key="5">
    <source>
        <dbReference type="Proteomes" id="UP000051515"/>
    </source>
</evidence>
<dbReference type="Pfam" id="PF00480">
    <property type="entry name" value="ROK"/>
    <property type="match status" value="1"/>
</dbReference>
<proteinExistence type="inferred from homology"/>
<evidence type="ECO:0000256" key="3">
    <source>
        <dbReference type="ARBA" id="ARBA00022629"/>
    </source>
</evidence>
<comment type="similarity">
    <text evidence="2">Belongs to the ROK (NagC/XylR) family.</text>
</comment>
<sequence length="331" mass="37036">MDKNVPELMRERNFNVIIQTIIQNGPLSSKKIADNTGLSVVSINKLIKILTEKGIVTSSLQKVSTGGRRAIQYTINGNNFNLLTIRILEIDQKMIAKLEIINLNGGIISNNNLQREIVHPEDLLQSIEEVLQKQKITPNLIIIGTSGVESAQKMILSDIPGLSEVNLEQYLFEHTNITVKVINDVNAMVLGVNGNNQKDNIIGIYYPKNYAPGVGLLISGNLVLGKSGAAGEISLGPSYKNTHYPMKQDIFEEYLLNDLQSMIALLDPDKIVVFSPDRKIDRNKLLRNLHDRIQQISETTIDFDENIDQAYQNGLINYGREKIFESIIKNI</sequence>
<reference evidence="4 5" key="1">
    <citation type="journal article" date="2015" name="Genome Announc.">
        <title>Expanding the biotechnology potential of lactobacilli through comparative genomics of 213 strains and associated genera.</title>
        <authorList>
            <person name="Sun Z."/>
            <person name="Harris H.M."/>
            <person name="McCann A."/>
            <person name="Guo C."/>
            <person name="Argimon S."/>
            <person name="Zhang W."/>
            <person name="Yang X."/>
            <person name="Jeffery I.B."/>
            <person name="Cooney J.C."/>
            <person name="Kagawa T.F."/>
            <person name="Liu W."/>
            <person name="Song Y."/>
            <person name="Salvetti E."/>
            <person name="Wrobel A."/>
            <person name="Rasinkangas P."/>
            <person name="Parkhill J."/>
            <person name="Rea M.C."/>
            <person name="O'Sullivan O."/>
            <person name="Ritari J."/>
            <person name="Douillard F.P."/>
            <person name="Paul Ross R."/>
            <person name="Yang R."/>
            <person name="Briner A.E."/>
            <person name="Felis G.E."/>
            <person name="de Vos W.M."/>
            <person name="Barrangou R."/>
            <person name="Klaenhammer T.R."/>
            <person name="Caufield P.W."/>
            <person name="Cui Y."/>
            <person name="Zhang H."/>
            <person name="O'Toole P.W."/>
        </authorList>
    </citation>
    <scope>NUCLEOTIDE SEQUENCE [LARGE SCALE GENOMIC DNA]</scope>
    <source>
        <strain evidence="4 5">DSM 19674</strain>
    </source>
</reference>
<dbReference type="Pfam" id="PF13412">
    <property type="entry name" value="HTH_24"/>
    <property type="match status" value="1"/>
</dbReference>
<evidence type="ECO:0000256" key="1">
    <source>
        <dbReference type="ARBA" id="ARBA00002486"/>
    </source>
</evidence>
<dbReference type="PATRIC" id="fig|1423788.3.peg.2143"/>
<accession>A0A0R1KNV5</accession>
<dbReference type="InterPro" id="IPR036390">
    <property type="entry name" value="WH_DNA-bd_sf"/>
</dbReference>
<protein>
    <recommendedName>
        <fullName evidence="6">ROK family protein</fullName>
    </recommendedName>
</protein>
<dbReference type="AlphaFoldDB" id="A0A0R1KNV5"/>
<dbReference type="Proteomes" id="UP000051515">
    <property type="component" value="Unassembled WGS sequence"/>
</dbReference>